<reference evidence="3 4" key="1">
    <citation type="submission" date="2014-08" db="EMBL/GenBank/DDBJ databases">
        <title>Complete genome sequence of Corynebacterium aquilae S-613T(T) (=DSM 44791(T)), isolated from the choana of a healthy golden eagle.</title>
        <authorList>
            <person name="Ruckert C."/>
            <person name="Albersmeier A."/>
            <person name="Winkler A."/>
            <person name="Kalinowski J."/>
        </authorList>
    </citation>
    <scope>NUCLEOTIDE SEQUENCE [LARGE SCALE GENOMIC DNA]</scope>
    <source>
        <strain evidence="3 4">S-613</strain>
    </source>
</reference>
<gene>
    <name evidence="3" type="ORF">CAQU_00345</name>
</gene>
<evidence type="ECO:0000259" key="2">
    <source>
        <dbReference type="Pfam" id="PF18685"/>
    </source>
</evidence>
<dbReference type="KEGG" id="caqu:CAQU_00345"/>
<evidence type="ECO:0000259" key="1">
    <source>
        <dbReference type="Pfam" id="PF04326"/>
    </source>
</evidence>
<accession>A0A1L7CD63</accession>
<dbReference type="InterPro" id="IPR040728">
    <property type="entry name" value="DUF5635"/>
</dbReference>
<dbReference type="InterPro" id="IPR038461">
    <property type="entry name" value="Schlafen_AlbA_2_dom_sf"/>
</dbReference>
<dbReference type="OrthoDB" id="9805115at2"/>
<dbReference type="Gene3D" id="1.10.10.2340">
    <property type="match status" value="1"/>
</dbReference>
<dbReference type="STRING" id="1431546.CAQU_00345"/>
<dbReference type="RefSeq" id="WP_075724239.1">
    <property type="nucleotide sequence ID" value="NZ_CP009245.1"/>
</dbReference>
<dbReference type="Pfam" id="PF18685">
    <property type="entry name" value="DUF5635"/>
    <property type="match status" value="1"/>
</dbReference>
<dbReference type="PANTHER" id="PTHR30595">
    <property type="entry name" value="GLPR-RELATED TRANSCRIPTIONAL REPRESSOR"/>
    <property type="match status" value="1"/>
</dbReference>
<dbReference type="Gene3D" id="3.30.565.60">
    <property type="match status" value="1"/>
</dbReference>
<feature type="domain" description="Schlafen AlbA-2" evidence="1">
    <location>
        <begin position="66"/>
        <end position="154"/>
    </location>
</feature>
<dbReference type="Pfam" id="PF04326">
    <property type="entry name" value="SLFN_AlbA_2"/>
    <property type="match status" value="1"/>
</dbReference>
<protein>
    <submittedName>
        <fullName evidence="3">Uncharacterized protein</fullName>
    </submittedName>
</protein>
<dbReference type="PANTHER" id="PTHR30595:SF6">
    <property type="entry name" value="SCHLAFEN ALBA-2 DOMAIN-CONTAINING PROTEIN"/>
    <property type="match status" value="1"/>
</dbReference>
<sequence length="486" mass="52408">MRPDLFLRAAELESTISDLIAAADEGYLPLVDDPGVPVAYLEEPGRRIGVLIAAGNPRNALARAVIIDAATAVANTPGGGALLIGVEDSTGQIIGTELDDEYLVRGVKRARITAHANVHEVCGQRVVSLVIAPSRLPLSNSHGVVTWRVGGEEKITDRFTWWQAHGDSAEFDPMAAPSDASLEDARGEALVIARGLRPRLAKMSPQMFIRHIGAVHANGRLSQAGKLLLCPLGFAAVAVEVDDTTITPDPNMSVLEQLKFVESHLNHLAPQAPVTAYHEALLNGLVHRDWSVEEPTVITFAEHALIVTSPGGFHGDVTPETAVGRHDAKSPALTDLFRELHLLDKQVSGINRMVYRMIFAGYAPPTLIEVPYGAGLGVQCIFDTGRRDDSMVDIVRDIVPADRAFDHRLALLLYYLRRHPTITARRAAELLSVSEQDAWEALRAATQTSCGGKQLVVVADGHATADAQLLAVQPELPFVMNPALSF</sequence>
<dbReference type="Proteomes" id="UP000185478">
    <property type="component" value="Chromosome"/>
</dbReference>
<dbReference type="AlphaFoldDB" id="A0A1L7CD63"/>
<dbReference type="Pfam" id="PF13749">
    <property type="entry name" value="HATPase_c_4"/>
    <property type="match status" value="1"/>
</dbReference>
<feature type="domain" description="DUF5635" evidence="2">
    <location>
        <begin position="392"/>
        <end position="457"/>
    </location>
</feature>
<dbReference type="InterPro" id="IPR038475">
    <property type="entry name" value="RecG_C_sf"/>
</dbReference>
<proteinExistence type="predicted"/>
<name>A0A1L7CD63_9CORY</name>
<dbReference type="EMBL" id="CP009245">
    <property type="protein sequence ID" value="APT83792.1"/>
    <property type="molecule type" value="Genomic_DNA"/>
</dbReference>
<dbReference type="InterPro" id="IPR007421">
    <property type="entry name" value="Schlafen_AlbA_2_dom"/>
</dbReference>
<dbReference type="Gene3D" id="3.30.950.30">
    <property type="entry name" value="Schlafen, AAA domain"/>
    <property type="match status" value="1"/>
</dbReference>
<evidence type="ECO:0000313" key="4">
    <source>
        <dbReference type="Proteomes" id="UP000185478"/>
    </source>
</evidence>
<evidence type="ECO:0000313" key="3">
    <source>
        <dbReference type="EMBL" id="APT83792.1"/>
    </source>
</evidence>
<keyword evidence="4" id="KW-1185">Reference proteome</keyword>
<dbReference type="Gene3D" id="6.10.10.130">
    <property type="match status" value="1"/>
</dbReference>
<organism evidence="3 4">
    <name type="scientific">Corynebacterium aquilae DSM 44791</name>
    <dbReference type="NCBI Taxonomy" id="1431546"/>
    <lineage>
        <taxon>Bacteria</taxon>
        <taxon>Bacillati</taxon>
        <taxon>Actinomycetota</taxon>
        <taxon>Actinomycetes</taxon>
        <taxon>Mycobacteriales</taxon>
        <taxon>Corynebacteriaceae</taxon>
        <taxon>Corynebacterium</taxon>
    </lineage>
</organism>